<evidence type="ECO:0000313" key="3">
    <source>
        <dbReference type="Proteomes" id="UP000478052"/>
    </source>
</evidence>
<gene>
    <name evidence="2" type="ORF">FWK35_00013090</name>
</gene>
<feature type="non-terminal residue" evidence="2">
    <location>
        <position position="1"/>
    </location>
</feature>
<sequence length="60" mass="7091">EDELERPSKIINRSILNNPEVTQTFIQVQILIIFINVYTVLVDHLIIILNDLYSQQILRK</sequence>
<evidence type="ECO:0000313" key="2">
    <source>
        <dbReference type="EMBL" id="KAF0760754.1"/>
    </source>
</evidence>
<dbReference type="Proteomes" id="UP000478052">
    <property type="component" value="Unassembled WGS sequence"/>
</dbReference>
<keyword evidence="1" id="KW-0472">Membrane</keyword>
<proteinExistence type="predicted"/>
<dbReference type="AlphaFoldDB" id="A0A6G0YSR6"/>
<accession>A0A6G0YSR6</accession>
<dbReference type="EMBL" id="VUJU01002590">
    <property type="protein sequence ID" value="KAF0760754.1"/>
    <property type="molecule type" value="Genomic_DNA"/>
</dbReference>
<evidence type="ECO:0000256" key="1">
    <source>
        <dbReference type="SAM" id="Phobius"/>
    </source>
</evidence>
<comment type="caution">
    <text evidence="2">The sequence shown here is derived from an EMBL/GenBank/DDBJ whole genome shotgun (WGS) entry which is preliminary data.</text>
</comment>
<protein>
    <submittedName>
        <fullName evidence="2">MULE domain-containing protein</fullName>
    </submittedName>
</protein>
<name>A0A6G0YSR6_APHCR</name>
<organism evidence="2 3">
    <name type="scientific">Aphis craccivora</name>
    <name type="common">Cowpea aphid</name>
    <dbReference type="NCBI Taxonomy" id="307492"/>
    <lineage>
        <taxon>Eukaryota</taxon>
        <taxon>Metazoa</taxon>
        <taxon>Ecdysozoa</taxon>
        <taxon>Arthropoda</taxon>
        <taxon>Hexapoda</taxon>
        <taxon>Insecta</taxon>
        <taxon>Pterygota</taxon>
        <taxon>Neoptera</taxon>
        <taxon>Paraneoptera</taxon>
        <taxon>Hemiptera</taxon>
        <taxon>Sternorrhyncha</taxon>
        <taxon>Aphidomorpha</taxon>
        <taxon>Aphidoidea</taxon>
        <taxon>Aphididae</taxon>
        <taxon>Aphidini</taxon>
        <taxon>Aphis</taxon>
        <taxon>Aphis</taxon>
    </lineage>
</organism>
<keyword evidence="1" id="KW-0812">Transmembrane</keyword>
<feature type="transmembrane region" description="Helical" evidence="1">
    <location>
        <begin position="26"/>
        <end position="50"/>
    </location>
</feature>
<reference evidence="2 3" key="1">
    <citation type="submission" date="2019-08" db="EMBL/GenBank/DDBJ databases">
        <title>Whole genome of Aphis craccivora.</title>
        <authorList>
            <person name="Voronova N.V."/>
            <person name="Shulinski R.S."/>
            <person name="Bandarenka Y.V."/>
            <person name="Zhorov D.G."/>
            <person name="Warner D."/>
        </authorList>
    </citation>
    <scope>NUCLEOTIDE SEQUENCE [LARGE SCALE GENOMIC DNA]</scope>
    <source>
        <strain evidence="2">180601</strain>
        <tissue evidence="2">Whole Body</tissue>
    </source>
</reference>
<keyword evidence="3" id="KW-1185">Reference proteome</keyword>
<keyword evidence="1" id="KW-1133">Transmembrane helix</keyword>